<protein>
    <submittedName>
        <fullName evidence="3">NAD-dependent epimerase/dehydratase family protein</fullName>
    </submittedName>
</protein>
<gene>
    <name evidence="3" type="ORF">JRJ22_26525</name>
</gene>
<feature type="domain" description="NAD-dependent epimerase/dehydratase" evidence="2">
    <location>
        <begin position="3"/>
        <end position="234"/>
    </location>
</feature>
<dbReference type="RefSeq" id="WP_206102195.1">
    <property type="nucleotide sequence ID" value="NZ_CP070969.1"/>
</dbReference>
<organism evidence="3 4">
    <name type="scientific">Paenibacillus tianjinensis</name>
    <dbReference type="NCBI Taxonomy" id="2810347"/>
    <lineage>
        <taxon>Bacteria</taxon>
        <taxon>Bacillati</taxon>
        <taxon>Bacillota</taxon>
        <taxon>Bacilli</taxon>
        <taxon>Bacillales</taxon>
        <taxon>Paenibacillaceae</taxon>
        <taxon>Paenibacillus</taxon>
    </lineage>
</organism>
<keyword evidence="4" id="KW-1185">Reference proteome</keyword>
<dbReference type="Proteomes" id="UP000663452">
    <property type="component" value="Chromosome"/>
</dbReference>
<dbReference type="InterPro" id="IPR036291">
    <property type="entry name" value="NAD(P)-bd_dom_sf"/>
</dbReference>
<dbReference type="Pfam" id="PF01370">
    <property type="entry name" value="Epimerase"/>
    <property type="match status" value="1"/>
</dbReference>
<reference evidence="3 4" key="1">
    <citation type="submission" date="2021-02" db="EMBL/GenBank/DDBJ databases">
        <title>Paenibacillus tianjinensis sp. nov.</title>
        <authorList>
            <person name="Liu H."/>
        </authorList>
    </citation>
    <scope>NUCLEOTIDE SEQUENCE [LARGE SCALE GENOMIC DNA]</scope>
    <source>
        <strain evidence="3 4">TB2019</strain>
    </source>
</reference>
<dbReference type="InterPro" id="IPR001509">
    <property type="entry name" value="Epimerase_deHydtase"/>
</dbReference>
<evidence type="ECO:0000313" key="3">
    <source>
        <dbReference type="EMBL" id="QSF44666.1"/>
    </source>
</evidence>
<dbReference type="SUPFAM" id="SSF51735">
    <property type="entry name" value="NAD(P)-binding Rossmann-fold domains"/>
    <property type="match status" value="1"/>
</dbReference>
<evidence type="ECO:0000313" key="4">
    <source>
        <dbReference type="Proteomes" id="UP000663452"/>
    </source>
</evidence>
<name>A0ABX7LBD9_9BACL</name>
<evidence type="ECO:0000259" key="2">
    <source>
        <dbReference type="Pfam" id="PF01370"/>
    </source>
</evidence>
<dbReference type="Gene3D" id="3.40.50.720">
    <property type="entry name" value="NAD(P)-binding Rossmann-like Domain"/>
    <property type="match status" value="1"/>
</dbReference>
<dbReference type="PANTHER" id="PTHR43000">
    <property type="entry name" value="DTDP-D-GLUCOSE 4,6-DEHYDRATASE-RELATED"/>
    <property type="match status" value="1"/>
</dbReference>
<comment type="similarity">
    <text evidence="1">Belongs to the NAD(P)-dependent epimerase/dehydratase family.</text>
</comment>
<dbReference type="EMBL" id="CP070969">
    <property type="protein sequence ID" value="QSF44666.1"/>
    <property type="molecule type" value="Genomic_DNA"/>
</dbReference>
<proteinExistence type="inferred from homology"/>
<accession>A0ABX7LBD9</accession>
<sequence>MKVLVTGATGFVGSNLVRGILDHTDYEVSITARKNSDFRRIEDVLGQVTVYYEDLREPKEVANLIQSAKPDIIYHVATYGGFPSQVDKELTIATNLTATINLIDEAAKNNVKQFINTGSSSEYGIKDQPMRETDLCEPVNLYGITKLAATNYCKMVSQTTEMKICTLRLFSPYGKYEDSTRLFPSIISALENNESAKLSRPSSVRDFLPIEDVIDIYLSLIKLNYNSGEIINVGSGKQQTIEEFYWYLAEKSGKAHIQPTWSAAPPRLHEPKVWEADITRLKEVMRGNL</sequence>
<evidence type="ECO:0000256" key="1">
    <source>
        <dbReference type="ARBA" id="ARBA00007637"/>
    </source>
</evidence>